<evidence type="ECO:0000313" key="3">
    <source>
        <dbReference type="Proteomes" id="UP000712600"/>
    </source>
</evidence>
<sequence>MYTFGSKEKNKPELQGGLEDERRRRKGVAVLMEFMMGGEWVFFEAYSDDEAYATALQEVEESEMPDSYAPGDYF</sequence>
<evidence type="ECO:0000256" key="1">
    <source>
        <dbReference type="SAM" id="MobiDB-lite"/>
    </source>
</evidence>
<gene>
    <name evidence="2" type="ORF">F2Q69_00028437</name>
</gene>
<reference evidence="2" key="1">
    <citation type="submission" date="2019-12" db="EMBL/GenBank/DDBJ databases">
        <title>Genome sequencing and annotation of Brassica cretica.</title>
        <authorList>
            <person name="Studholme D.J."/>
            <person name="Sarris P."/>
        </authorList>
    </citation>
    <scope>NUCLEOTIDE SEQUENCE</scope>
    <source>
        <strain evidence="2">PFS-109/04</strain>
        <tissue evidence="2">Leaf</tissue>
    </source>
</reference>
<protein>
    <submittedName>
        <fullName evidence="2">Uncharacterized protein</fullName>
    </submittedName>
</protein>
<feature type="region of interest" description="Disordered" evidence="1">
    <location>
        <begin position="1"/>
        <end position="20"/>
    </location>
</feature>
<comment type="caution">
    <text evidence="2">The sequence shown here is derived from an EMBL/GenBank/DDBJ whole genome shotgun (WGS) entry which is preliminary data.</text>
</comment>
<name>A0A8S9RSG5_BRACR</name>
<evidence type="ECO:0000313" key="2">
    <source>
        <dbReference type="EMBL" id="KAF3583348.1"/>
    </source>
</evidence>
<feature type="compositionally biased region" description="Basic and acidic residues" evidence="1">
    <location>
        <begin position="1"/>
        <end position="12"/>
    </location>
</feature>
<dbReference type="AlphaFoldDB" id="A0A8S9RSG5"/>
<organism evidence="2 3">
    <name type="scientific">Brassica cretica</name>
    <name type="common">Mustard</name>
    <dbReference type="NCBI Taxonomy" id="69181"/>
    <lineage>
        <taxon>Eukaryota</taxon>
        <taxon>Viridiplantae</taxon>
        <taxon>Streptophyta</taxon>
        <taxon>Embryophyta</taxon>
        <taxon>Tracheophyta</taxon>
        <taxon>Spermatophyta</taxon>
        <taxon>Magnoliopsida</taxon>
        <taxon>eudicotyledons</taxon>
        <taxon>Gunneridae</taxon>
        <taxon>Pentapetalae</taxon>
        <taxon>rosids</taxon>
        <taxon>malvids</taxon>
        <taxon>Brassicales</taxon>
        <taxon>Brassicaceae</taxon>
        <taxon>Brassiceae</taxon>
        <taxon>Brassica</taxon>
    </lineage>
</organism>
<proteinExistence type="predicted"/>
<accession>A0A8S9RSG5</accession>
<dbReference type="Proteomes" id="UP000712600">
    <property type="component" value="Unassembled WGS sequence"/>
</dbReference>
<dbReference type="EMBL" id="QGKX02000088">
    <property type="protein sequence ID" value="KAF3583348.1"/>
    <property type="molecule type" value="Genomic_DNA"/>
</dbReference>